<dbReference type="OrthoDB" id="6168375at2"/>
<reference evidence="1 2" key="1">
    <citation type="submission" date="2011-11" db="EMBL/GenBank/DDBJ databases">
        <title>Improved High-Quality Draft sequence of Beggiatoa alba B18lD.</title>
        <authorList>
            <consortium name="US DOE Joint Genome Institute"/>
            <person name="Lucas S."/>
            <person name="Han J."/>
            <person name="Lapidus A."/>
            <person name="Cheng J.-F."/>
            <person name="Goodwin L."/>
            <person name="Pitluck S."/>
            <person name="Peters L."/>
            <person name="Mikhailova N."/>
            <person name="Held B."/>
            <person name="Detter J.C."/>
            <person name="Han C."/>
            <person name="Tapia R."/>
            <person name="Land M."/>
            <person name="Hauser L."/>
            <person name="Kyrpides N."/>
            <person name="Ivanova N."/>
            <person name="Pagani I."/>
            <person name="Samuel K."/>
            <person name="Teske A."/>
            <person name="Mueller J."/>
            <person name="Woyke T."/>
        </authorList>
    </citation>
    <scope>NUCLEOTIDE SEQUENCE [LARGE SCALE GENOMIC DNA]</scope>
    <source>
        <strain evidence="1 2">B18LD</strain>
    </source>
</reference>
<dbReference type="EMBL" id="JH600070">
    <property type="protein sequence ID" value="EIJ41857.1"/>
    <property type="molecule type" value="Genomic_DNA"/>
</dbReference>
<dbReference type="RefSeq" id="WP_002684186.1">
    <property type="nucleotide sequence ID" value="NZ_JH600070.1"/>
</dbReference>
<dbReference type="HOGENOM" id="CLU_1977239_0_0_6"/>
<evidence type="ECO:0000313" key="1">
    <source>
        <dbReference type="EMBL" id="EIJ41857.1"/>
    </source>
</evidence>
<sequence>MALERYLVLSVSVGKVDGNAYASVLVLAQDAGPQKEGKSGHAPIKVSCEYTTGLVLDAQKVLPCVCDIELVTIAGAGGKASAFAQAITPLKETVGQLGDFLKLAMSPPVKASAIPSAVPPPIPKVA</sequence>
<proteinExistence type="predicted"/>
<protein>
    <submittedName>
        <fullName evidence="1">Uncharacterized protein</fullName>
    </submittedName>
</protein>
<organism evidence="1 2">
    <name type="scientific">Beggiatoa alba B18LD</name>
    <dbReference type="NCBI Taxonomy" id="395493"/>
    <lineage>
        <taxon>Bacteria</taxon>
        <taxon>Pseudomonadati</taxon>
        <taxon>Pseudomonadota</taxon>
        <taxon>Gammaproteobacteria</taxon>
        <taxon>Thiotrichales</taxon>
        <taxon>Thiotrichaceae</taxon>
        <taxon>Beggiatoa</taxon>
    </lineage>
</organism>
<name>I3CE14_9GAMM</name>
<keyword evidence="2" id="KW-1185">Reference proteome</keyword>
<accession>I3CE14</accession>
<dbReference type="STRING" id="395493.BegalDRAFT_0950"/>
<dbReference type="Proteomes" id="UP000005744">
    <property type="component" value="Unassembled WGS sequence"/>
</dbReference>
<gene>
    <name evidence="1" type="ORF">BegalDRAFT_0950</name>
</gene>
<evidence type="ECO:0000313" key="2">
    <source>
        <dbReference type="Proteomes" id="UP000005744"/>
    </source>
</evidence>
<dbReference type="AlphaFoldDB" id="I3CE14"/>